<evidence type="ECO:0000256" key="2">
    <source>
        <dbReference type="ARBA" id="ARBA00022649"/>
    </source>
</evidence>
<dbReference type="Gene3D" id="3.30.2310.20">
    <property type="entry name" value="RelE-like"/>
    <property type="match status" value="1"/>
</dbReference>
<dbReference type="PANTHER" id="PTHR33755:SF6">
    <property type="entry name" value="PLASMID STABILIZATION SYSTEM PROTEIN"/>
    <property type="match status" value="1"/>
</dbReference>
<accession>A0ABQ1GPC2</accession>
<evidence type="ECO:0000313" key="4">
    <source>
        <dbReference type="Proteomes" id="UP000618591"/>
    </source>
</evidence>
<comment type="caution">
    <text evidence="3">The sequence shown here is derived from an EMBL/GenBank/DDBJ whole genome shotgun (WGS) entry which is preliminary data.</text>
</comment>
<evidence type="ECO:0008006" key="5">
    <source>
        <dbReference type="Google" id="ProtNLM"/>
    </source>
</evidence>
<dbReference type="InterPro" id="IPR035093">
    <property type="entry name" value="RelE/ParE_toxin_dom_sf"/>
</dbReference>
<proteinExistence type="inferred from homology"/>
<evidence type="ECO:0000256" key="1">
    <source>
        <dbReference type="ARBA" id="ARBA00006226"/>
    </source>
</evidence>
<dbReference type="PANTHER" id="PTHR33755">
    <property type="entry name" value="TOXIN PARE1-RELATED"/>
    <property type="match status" value="1"/>
</dbReference>
<sequence>MGTKPEVTRRLLVSESAEEDLRSISRYIATESDRATADAVRTGIVTHCRRLADLPGTLGTERAELSPGLRSTPHKSYVIYFRYSGDRVEIVNVLDARRDVAAHFSPQDDDG</sequence>
<dbReference type="InterPro" id="IPR051803">
    <property type="entry name" value="TA_system_RelE-like_toxin"/>
</dbReference>
<dbReference type="EMBL" id="BMDW01000008">
    <property type="protein sequence ID" value="GGA47048.1"/>
    <property type="molecule type" value="Genomic_DNA"/>
</dbReference>
<evidence type="ECO:0000313" key="3">
    <source>
        <dbReference type="EMBL" id="GGA47048.1"/>
    </source>
</evidence>
<comment type="similarity">
    <text evidence="1">Belongs to the RelE toxin family.</text>
</comment>
<dbReference type="Pfam" id="PF05016">
    <property type="entry name" value="ParE_toxin"/>
    <property type="match status" value="1"/>
</dbReference>
<reference evidence="4" key="1">
    <citation type="journal article" date="2019" name="Int. J. Syst. Evol. Microbiol.">
        <title>The Global Catalogue of Microorganisms (GCM) 10K type strain sequencing project: providing services to taxonomists for standard genome sequencing and annotation.</title>
        <authorList>
            <consortium name="The Broad Institute Genomics Platform"/>
            <consortium name="The Broad Institute Genome Sequencing Center for Infectious Disease"/>
            <person name="Wu L."/>
            <person name="Ma J."/>
        </authorList>
    </citation>
    <scope>NUCLEOTIDE SEQUENCE [LARGE SCALE GENOMIC DNA]</scope>
    <source>
        <strain evidence="4">CGMCC 1.10106</strain>
    </source>
</reference>
<name>A0ABQ1GPC2_9SPHN</name>
<dbReference type="Proteomes" id="UP000618591">
    <property type="component" value="Unassembled WGS sequence"/>
</dbReference>
<gene>
    <name evidence="3" type="ORF">GCM10011395_16590</name>
</gene>
<dbReference type="InterPro" id="IPR007712">
    <property type="entry name" value="RelE/ParE_toxin"/>
</dbReference>
<protein>
    <recommendedName>
        <fullName evidence="5">Type II toxin-antitoxin system RelE/ParE family toxin</fullName>
    </recommendedName>
</protein>
<keyword evidence="4" id="KW-1185">Reference proteome</keyword>
<organism evidence="3 4">
    <name type="scientific">Sphingomonas psychrolutea</name>
    <dbReference type="NCBI Taxonomy" id="1259676"/>
    <lineage>
        <taxon>Bacteria</taxon>
        <taxon>Pseudomonadati</taxon>
        <taxon>Pseudomonadota</taxon>
        <taxon>Alphaproteobacteria</taxon>
        <taxon>Sphingomonadales</taxon>
        <taxon>Sphingomonadaceae</taxon>
        <taxon>Sphingomonas</taxon>
    </lineage>
</organism>
<keyword evidence="2" id="KW-1277">Toxin-antitoxin system</keyword>